<dbReference type="InterPro" id="IPR002192">
    <property type="entry name" value="PPDK_AMP/ATP-bd"/>
</dbReference>
<reference evidence="13" key="1">
    <citation type="submission" date="2012-04" db="EMBL/GenBank/DDBJ databases">
        <title>Finished genome of Dactylococcopsis salina PCC 8305.</title>
        <authorList>
            <consortium name="US DOE Joint Genome Institute"/>
            <person name="Gugger M."/>
            <person name="Coursin T."/>
            <person name="Rippka R."/>
            <person name="Tandeau De Marsac N."/>
            <person name="Huntemann M."/>
            <person name="Wei C.-L."/>
            <person name="Han J."/>
            <person name="Detter J.C."/>
            <person name="Han C."/>
            <person name="Tapia R."/>
            <person name="Daligault H."/>
            <person name="Chen A."/>
            <person name="Krypides N."/>
            <person name="Mavromatis K."/>
            <person name="Markowitz V."/>
            <person name="Szeto E."/>
            <person name="Ivanova N."/>
            <person name="Ovchinnikova G."/>
            <person name="Pagani I."/>
            <person name="Pati A."/>
            <person name="Goodwin L."/>
            <person name="Peters L."/>
            <person name="Pitluck S."/>
            <person name="Woyke T."/>
            <person name="Kerfeld C."/>
        </authorList>
    </citation>
    <scope>NUCLEOTIDE SEQUENCE [LARGE SCALE GENOMIC DNA]</scope>
    <source>
        <strain evidence="13">PCC 8305</strain>
    </source>
</reference>
<evidence type="ECO:0000313" key="14">
    <source>
        <dbReference type="Proteomes" id="UP000010482"/>
    </source>
</evidence>
<proteinExistence type="predicted"/>
<evidence type="ECO:0000256" key="1">
    <source>
        <dbReference type="ARBA" id="ARBA00022475"/>
    </source>
</evidence>
<keyword evidence="5 10" id="KW-1133">Transmembrane helix</keyword>
<dbReference type="SUPFAM" id="SSF52009">
    <property type="entry name" value="Phosphohistidine domain"/>
    <property type="match status" value="1"/>
</dbReference>
<dbReference type="Gene3D" id="3.30.470.20">
    <property type="entry name" value="ATP-grasp fold, B domain"/>
    <property type="match status" value="1"/>
</dbReference>
<evidence type="ECO:0000256" key="4">
    <source>
        <dbReference type="ARBA" id="ARBA00022692"/>
    </source>
</evidence>
<evidence type="ECO:0000256" key="10">
    <source>
        <dbReference type="SAM" id="Phobius"/>
    </source>
</evidence>
<dbReference type="Pfam" id="PF02660">
    <property type="entry name" value="G3P_acyltransf"/>
    <property type="match status" value="1"/>
</dbReference>
<dbReference type="eggNOG" id="COG3848">
    <property type="taxonomic scope" value="Bacteria"/>
</dbReference>
<dbReference type="InterPro" id="IPR036637">
    <property type="entry name" value="Phosphohistidine_dom_sf"/>
</dbReference>
<feature type="domain" description="Pyruvate phosphate dikinase AMP/ATP-binding" evidence="12">
    <location>
        <begin position="394"/>
        <end position="441"/>
    </location>
</feature>
<dbReference type="InterPro" id="IPR003811">
    <property type="entry name" value="G3P_acylTferase_PlsY"/>
</dbReference>
<evidence type="ECO:0000256" key="8">
    <source>
        <dbReference type="ARBA" id="ARBA00023209"/>
    </source>
</evidence>
<dbReference type="InterPro" id="IPR013815">
    <property type="entry name" value="ATP_grasp_subdomain_1"/>
</dbReference>
<evidence type="ECO:0000256" key="5">
    <source>
        <dbReference type="ARBA" id="ARBA00022989"/>
    </source>
</evidence>
<keyword evidence="8" id="KW-0594">Phospholipid biosynthesis</keyword>
<evidence type="ECO:0000256" key="3">
    <source>
        <dbReference type="ARBA" id="ARBA00022679"/>
    </source>
</evidence>
<dbReference type="Gene3D" id="3.50.30.10">
    <property type="entry name" value="Phosphohistidine domain"/>
    <property type="match status" value="1"/>
</dbReference>
<keyword evidence="9" id="KW-1208">Phospholipid metabolism</keyword>
<evidence type="ECO:0000256" key="7">
    <source>
        <dbReference type="ARBA" id="ARBA00023136"/>
    </source>
</evidence>
<keyword evidence="14" id="KW-1185">Reference proteome</keyword>
<dbReference type="OrthoDB" id="9765468at2"/>
<feature type="domain" description="Pyruvate phosphate dikinase AMP/ATP-binding" evidence="12">
    <location>
        <begin position="261"/>
        <end position="385"/>
    </location>
</feature>
<sequence>MTMTQLWGALLIFIFCPILGALPLIHWLSLGLTGQNLKRLGTGNISVSAAFYHGGKLAGIPAVISEAGKGIITVLLARSFFPDEPAWELIALIALVMGRYWGGKGAGTTNVMWGILTHDPISAGLVFLIGGISFTILRDRAAGRNGILILMSLIITLRHINDPPRIMAIIALSLLLFTIYYKIPDDLDLPSKEGKNSSMFKFFRGDRAILSLDDNLKAQKVGQKAATLSQLKNWGYPVPCGWVLPAGDDPLPLLELASPSEGNPLIVRSSAVGEDSEASSAAGQYQSISHITNPEALKNGILQCQTSYNNPTAAQYRPQQQQGESEMAVLVQQQIQGVFSGVAFSRDPVNQMEDAVLIEALPGEATRVVSGQETPQQYRVLQDSPPKIEGEGEIPESILQDVANLARDLERRFQGFPQDIEWTYDGEKLWILQSRPITNLQPIWTRKIAAEVIPGLIRPLTWSINRPLTCGMWGKLFTVVLGDRAKGLNFKETATLHYSRAYFNATLLGKIFLRMGLPAESLEFLTRGAKFTRPSLLSTLRNVPGLLRLSLRELRLEKDFAIDQESLFDPTLQDLENQTPSELSPQELLTRIEMILTNLHTATYYNILAPLSFSLRQNLLQVETEALDYSILPEVASSKALEQIAKDARNLVPMDTIEPMSAPSLFAMLAEFPDGESILEQFQDWLKRYGYLSETATDIAIPRWRENPRSARASFTQFFFNEPDQISKKATVEENQGWKQKNVQQRLKLKAEVAEVYNRFLAHLRWSVLALERIWLETGLLAEAGEIFFLKLSEIRHLVKNDDPKLRSEIPQRISLRRSTYVEDEKLPAVPYVVYGNPPQRDRVLATPQLTTQQRWQGIAASPGQVIGRIKVVNDLSRTMTVDKETILVVPYTDAGWGVLLAGAGGLISEVGGRLSHGAIIAREYGVPAVMDIPNAVHLFQDGQAVKIDGQTGVVELLTD</sequence>
<evidence type="ECO:0000256" key="6">
    <source>
        <dbReference type="ARBA" id="ARBA00023098"/>
    </source>
</evidence>
<dbReference type="GO" id="GO:0016301">
    <property type="term" value="F:kinase activity"/>
    <property type="evidence" value="ECO:0007669"/>
    <property type="project" value="UniProtKB-KW"/>
</dbReference>
<feature type="domain" description="PEP-utilising enzyme mobile" evidence="11">
    <location>
        <begin position="883"/>
        <end position="953"/>
    </location>
</feature>
<keyword evidence="7 10" id="KW-0472">Membrane</keyword>
<keyword evidence="2" id="KW-0444">Lipid biosynthesis</keyword>
<evidence type="ECO:0000256" key="2">
    <source>
        <dbReference type="ARBA" id="ARBA00022516"/>
    </source>
</evidence>
<dbReference type="eggNOG" id="COG0574">
    <property type="taxonomic scope" value="Bacteria"/>
</dbReference>
<keyword evidence="4 10" id="KW-0812">Transmembrane</keyword>
<dbReference type="GO" id="GO:0005524">
    <property type="term" value="F:ATP binding"/>
    <property type="evidence" value="ECO:0007669"/>
    <property type="project" value="InterPro"/>
</dbReference>
<dbReference type="STRING" id="13035.Dacsa_3230"/>
<dbReference type="GO" id="GO:0005886">
    <property type="term" value="C:plasma membrane"/>
    <property type="evidence" value="ECO:0007669"/>
    <property type="project" value="InterPro"/>
</dbReference>
<dbReference type="SMART" id="SM01207">
    <property type="entry name" value="G3P_acyltransf"/>
    <property type="match status" value="1"/>
</dbReference>
<feature type="transmembrane region" description="Helical" evidence="10">
    <location>
        <begin position="6"/>
        <end position="30"/>
    </location>
</feature>
<dbReference type="Proteomes" id="UP000010482">
    <property type="component" value="Chromosome"/>
</dbReference>
<keyword evidence="3" id="KW-0808">Transferase</keyword>
<dbReference type="InterPro" id="IPR008279">
    <property type="entry name" value="PEP-util_enz_mobile_dom"/>
</dbReference>
<evidence type="ECO:0000259" key="12">
    <source>
        <dbReference type="Pfam" id="PF01326"/>
    </source>
</evidence>
<dbReference type="Pfam" id="PF01326">
    <property type="entry name" value="PPDK_N"/>
    <property type="match status" value="2"/>
</dbReference>
<evidence type="ECO:0000256" key="9">
    <source>
        <dbReference type="ARBA" id="ARBA00023264"/>
    </source>
</evidence>
<evidence type="ECO:0000313" key="13">
    <source>
        <dbReference type="EMBL" id="AFZ51749.1"/>
    </source>
</evidence>
<dbReference type="AlphaFoldDB" id="K9YXX1"/>
<organism evidence="13 14">
    <name type="scientific">Dactylococcopsis salina (strain PCC 8305)</name>
    <name type="common">Myxobactron salinum</name>
    <dbReference type="NCBI Taxonomy" id="13035"/>
    <lineage>
        <taxon>Bacteria</taxon>
        <taxon>Bacillati</taxon>
        <taxon>Cyanobacteriota</taxon>
        <taxon>Cyanophyceae</taxon>
        <taxon>Nodosilineales</taxon>
        <taxon>Cymatolegaceae</taxon>
        <taxon>Dactylococcopsis</taxon>
    </lineage>
</organism>
<dbReference type="KEGG" id="dsl:Dacsa_3230"/>
<dbReference type="Pfam" id="PF00391">
    <property type="entry name" value="PEP-utilizers"/>
    <property type="match status" value="1"/>
</dbReference>
<name>K9YXX1_DACS8</name>
<dbReference type="GO" id="GO:0043772">
    <property type="term" value="F:acyl-phosphate glycerol-3-phosphate acyltransferase activity"/>
    <property type="evidence" value="ECO:0007669"/>
    <property type="project" value="InterPro"/>
</dbReference>
<dbReference type="Gene3D" id="3.30.1490.20">
    <property type="entry name" value="ATP-grasp fold, A domain"/>
    <property type="match status" value="1"/>
</dbReference>
<evidence type="ECO:0000259" key="11">
    <source>
        <dbReference type="Pfam" id="PF00391"/>
    </source>
</evidence>
<dbReference type="GO" id="GO:0008654">
    <property type="term" value="P:phospholipid biosynthetic process"/>
    <property type="evidence" value="ECO:0007669"/>
    <property type="project" value="UniProtKB-KW"/>
</dbReference>
<accession>K9YXX1</accession>
<dbReference type="PANTHER" id="PTHR43615">
    <property type="entry name" value="PHOSPHOENOLPYRUVATE SYNTHASE-RELATED"/>
    <property type="match status" value="1"/>
</dbReference>
<feature type="transmembrane region" description="Helical" evidence="10">
    <location>
        <begin position="121"/>
        <end position="137"/>
    </location>
</feature>
<keyword evidence="6" id="KW-0443">Lipid metabolism</keyword>
<keyword evidence="1" id="KW-1003">Cell membrane</keyword>
<dbReference type="HOGENOM" id="CLU_005950_0_0_3"/>
<gene>
    <name evidence="13" type="ORF">Dacsa_3230</name>
</gene>
<protein>
    <submittedName>
        <fullName evidence="13">Phosphoenolpyruvate synthase/pyruvate phosphate dikinase</fullName>
    </submittedName>
</protein>
<dbReference type="EMBL" id="CP003944">
    <property type="protein sequence ID" value="AFZ51749.1"/>
    <property type="molecule type" value="Genomic_DNA"/>
</dbReference>
<dbReference type="PANTHER" id="PTHR43615:SF1">
    <property type="entry name" value="PPDK_N DOMAIN-CONTAINING PROTEIN"/>
    <property type="match status" value="1"/>
</dbReference>
<feature type="transmembrane region" description="Helical" evidence="10">
    <location>
        <begin position="85"/>
        <end position="101"/>
    </location>
</feature>
<dbReference type="SUPFAM" id="SSF56059">
    <property type="entry name" value="Glutathione synthetase ATP-binding domain-like"/>
    <property type="match status" value="1"/>
</dbReference>
<dbReference type="eggNOG" id="COG0344">
    <property type="taxonomic scope" value="Bacteria"/>
</dbReference>
<dbReference type="PATRIC" id="fig|13035.3.peg.3658"/>
<dbReference type="InterPro" id="IPR051549">
    <property type="entry name" value="PEP_Utilizing_Enz"/>
</dbReference>